<feature type="transmembrane region" description="Helical" evidence="11">
    <location>
        <begin position="1250"/>
        <end position="1268"/>
    </location>
</feature>
<dbReference type="InParanoid" id="K1V9G2"/>
<keyword evidence="4" id="KW-0677">Repeat</keyword>
<evidence type="ECO:0000256" key="8">
    <source>
        <dbReference type="ARBA" id="ARBA00023136"/>
    </source>
</evidence>
<dbReference type="Gene3D" id="3.40.50.300">
    <property type="entry name" value="P-loop containing nucleotide triphosphate hydrolases"/>
    <property type="match status" value="2"/>
</dbReference>
<keyword evidence="2" id="KW-0813">Transport</keyword>
<evidence type="ECO:0000256" key="6">
    <source>
        <dbReference type="ARBA" id="ARBA00022840"/>
    </source>
</evidence>
<dbReference type="OrthoDB" id="6500128at2759"/>
<dbReference type="CDD" id="cd18596">
    <property type="entry name" value="ABC_6TM_VMR1_D1_like"/>
    <property type="match status" value="1"/>
</dbReference>
<evidence type="ECO:0000313" key="15">
    <source>
        <dbReference type="Proteomes" id="UP000006757"/>
    </source>
</evidence>
<dbReference type="CDD" id="cd03244">
    <property type="entry name" value="ABCC_MRP_domain2"/>
    <property type="match status" value="1"/>
</dbReference>
<feature type="domain" description="ABC transporter" evidence="12">
    <location>
        <begin position="665"/>
        <end position="922"/>
    </location>
</feature>
<dbReference type="GO" id="GO:0005524">
    <property type="term" value="F:ATP binding"/>
    <property type="evidence" value="ECO:0007669"/>
    <property type="project" value="UniProtKB-KW"/>
</dbReference>
<evidence type="ECO:0000256" key="4">
    <source>
        <dbReference type="ARBA" id="ARBA00022737"/>
    </source>
</evidence>
<feature type="transmembrane region" description="Helical" evidence="11">
    <location>
        <begin position="146"/>
        <end position="163"/>
    </location>
</feature>
<dbReference type="SUPFAM" id="SSF90123">
    <property type="entry name" value="ABC transporter transmembrane region"/>
    <property type="match status" value="2"/>
</dbReference>
<evidence type="ECO:0000259" key="12">
    <source>
        <dbReference type="PROSITE" id="PS50893"/>
    </source>
</evidence>
<comment type="subcellular location">
    <subcellularLocation>
        <location evidence="1">Membrane</location>
        <topology evidence="1">Multi-pass membrane protein</topology>
    </subcellularLocation>
</comment>
<keyword evidence="8 11" id="KW-0472">Membrane</keyword>
<reference evidence="14 15" key="1">
    <citation type="journal article" date="2012" name="Eukaryot. Cell">
        <title>Genome sequence of the Trichosporon asahii environmental strain CBS 8904.</title>
        <authorList>
            <person name="Yang R.Y."/>
            <person name="Li H.T."/>
            <person name="Zhu H."/>
            <person name="Zhou G.P."/>
            <person name="Wang M."/>
            <person name="Wang L."/>
        </authorList>
    </citation>
    <scope>NUCLEOTIDE SEQUENCE [LARGE SCALE GENOMIC DNA]</scope>
    <source>
        <strain evidence="14 15">CBS 8904</strain>
    </source>
</reference>
<proteinExistence type="predicted"/>
<feature type="transmembrane region" description="Helical" evidence="11">
    <location>
        <begin position="465"/>
        <end position="484"/>
    </location>
</feature>
<keyword evidence="7 11" id="KW-1133">Transmembrane helix</keyword>
<feature type="domain" description="ABC transmembrane type-1" evidence="13">
    <location>
        <begin position="330"/>
        <end position="632"/>
    </location>
</feature>
<feature type="transmembrane region" description="Helical" evidence="11">
    <location>
        <begin position="561"/>
        <end position="580"/>
    </location>
</feature>
<dbReference type="PANTHER" id="PTHR24223:SF353">
    <property type="entry name" value="ABC TRANSPORTER ATP-BINDING PROTEIN_PERMEASE VMR1-RELATED"/>
    <property type="match status" value="1"/>
</dbReference>
<dbReference type="InterPro" id="IPR003593">
    <property type="entry name" value="AAA+_ATPase"/>
</dbReference>
<feature type="transmembrane region" description="Helical" evidence="11">
    <location>
        <begin position="118"/>
        <end position="140"/>
    </location>
</feature>
<evidence type="ECO:0000256" key="1">
    <source>
        <dbReference type="ARBA" id="ARBA00004141"/>
    </source>
</evidence>
<evidence type="ECO:0000256" key="9">
    <source>
        <dbReference type="ARBA" id="ARBA00023180"/>
    </source>
</evidence>
<dbReference type="InterPro" id="IPR003439">
    <property type="entry name" value="ABC_transporter-like_ATP-bd"/>
</dbReference>
<sequence>MSCPSVWDGVDFSACFREKYIENSPLVLTAFGAAVVVLCCRKRPFQSFSTNDLVSPNGDNISRLEADVLMATVAETVLPPLDRAVEASEPTPLPPKEADKIVNDFRRTTTKSSRNWDFVYRSASVIGAAAWCLAQGAAVTWSQEDGRALVFPVFVFIASLVALRRPGLPLLPLITLDLIPALLLFRSDAIRGASYLILAPTCVQLLYWCTLMCIPYYDKLDRILDGAVSHGGIDAPPLARHIEEPTSAMSRGTYWFIIPFLWKYYWRPIRQDEIPAIREDDGAAASLGSFRKFQARKDTQYAIKYEGGVRRKNLGRDLVGFFWPQLVAQVCWALLFTVLQYLPPLGLRLLLRFITERETRNLPDHMAYIYIFMMVLGQSVGFAVYGQALMIGRRICVRMRALIVGEVFTKALRREDRSGTVKKAQTTKAAGESTEDEATEQSSTDGRIANLVSVDAFLISEVCAYSFYLVSTPFAIILNVALLYHTLGQSAIAGIAMLILLIPAQTIMAKLMTVYQHKLLAATDKRLEDATEVINFIKLLKFNSWQDKFYERMKISRRSELFALSKLFALTVAGQVLAWGTPVLVTGAAFGWQVLVVKEPLTAEIAWASLILLNMLRDPVAILQDTITQFVRAYTSCNRVQDFLDEPETLKYKQLSKPGPSDPTIGFRDAIFAYPTMEEEFSTTEDGEVSDVQPFRLGQLDLNFPTGQLSLITGPVGSGKSTLILSLLGETVLLQGKVFMPDDHANRDICPIDPQTGLADTVAYCAQTPWLVGASIRDNITFGAPWNRSRYDRVVDCCALRRDFEIFELGDLTEVGEKGTTCSGGQKARIALARALYSSSKTIILDDVLSAVDAQTARHIYKNVLQGSLMKGRTCILVTHAVSLCLPAAAFVVMLDDGQVAASGTPSELAASGTLSAEDLEDSIADDDVETAVQAGTSAFSRLTATIEDDLDGANHDALVAKKAADADKAAELENKKLVQAETSSQGATSLRTYLLYFKSMGGLPFWLLALTALIGTQVLQVLTNAWVRDWTNANDPSQRIQSLKTWAKSFSGSAGGHSTTYFMVGYLLISALYLVGVAARVAITCWGSLRASSRLYRGMLKRLLRATLRFFDSTPSGRIINRLSRDMVSIDQQSAEIMTNFINCVLSCAAVLAVVTYSTPSFVFSLVVILVLYYMVGSLYVTTNREIKRFDSVTRSPIFQSFSEALTGSSTIRAYSDSARFIRKLLSENDTNTRCFWYLWQTNRVLNNLSNFVGSLITVSACVLALHSPSMSAGDAGFSISYALSFTDYVLWVVRMYAAAEMSMNSVERVAEYLDLEVEEEDTKRGVEPPAYWPTKDGSVVVSNLTCKYAPQLDPVLKDVSFTIGPKEKIGICGRTGSGKSTLALSFFRFLYQEGGSITIDGQNISDLSLATLRSRLTILPQEAQLYSGSLRDNLDPFRQHEDVEIWEALRQCGLAGRTSANTSRAASRSQSRVASVVNMDQLRMSGVDEPEPEERVAIRSLDDQVAAGGKNFSQGQRQLLALARGLLKLRTSSFLIMDESTANLDHATDATIQNVLRTSLEDTQMLVIAHRLMTVCGLDKILVLDHGRVVEFGTPWDLLQDESGIFRDLCRQSGEEAQLFELAKSVHERKLGKASA</sequence>
<dbReference type="InterPro" id="IPR017871">
    <property type="entry name" value="ABC_transporter-like_CS"/>
</dbReference>
<dbReference type="PROSITE" id="PS00211">
    <property type="entry name" value="ABC_TRANSPORTER_1"/>
    <property type="match status" value="2"/>
</dbReference>
<dbReference type="CDD" id="cd18604">
    <property type="entry name" value="ABC_6TM_VMR1_D2_like"/>
    <property type="match status" value="1"/>
</dbReference>
<dbReference type="GO" id="GO:0000329">
    <property type="term" value="C:fungal-type vacuole membrane"/>
    <property type="evidence" value="ECO:0007669"/>
    <property type="project" value="TreeGrafter"/>
</dbReference>
<gene>
    <name evidence="14" type="ORF">A1Q2_08298</name>
</gene>
<dbReference type="InterPro" id="IPR036640">
    <property type="entry name" value="ABC1_TM_sf"/>
</dbReference>
<feature type="transmembrane region" description="Helical" evidence="11">
    <location>
        <begin position="1064"/>
        <end position="1090"/>
    </location>
</feature>
<dbReference type="Proteomes" id="UP000006757">
    <property type="component" value="Unassembled WGS sequence"/>
</dbReference>
<dbReference type="InterPro" id="IPR027417">
    <property type="entry name" value="P-loop_NTPase"/>
</dbReference>
<dbReference type="GO" id="GO:0016887">
    <property type="term" value="F:ATP hydrolysis activity"/>
    <property type="evidence" value="ECO:0007669"/>
    <property type="project" value="InterPro"/>
</dbReference>
<dbReference type="SUPFAM" id="SSF52540">
    <property type="entry name" value="P-loop containing nucleoside triphosphate hydrolases"/>
    <property type="match status" value="2"/>
</dbReference>
<dbReference type="Pfam" id="PF00005">
    <property type="entry name" value="ABC_tran"/>
    <property type="match status" value="2"/>
</dbReference>
<dbReference type="OMA" id="RRRYILW"/>
<feature type="transmembrane region" description="Helical" evidence="11">
    <location>
        <begin position="193"/>
        <end position="214"/>
    </location>
</feature>
<protein>
    <submittedName>
        <fullName evidence="14">ATP-binding cassette (ABC) transporter</fullName>
    </submittedName>
</protein>
<evidence type="ECO:0000313" key="14">
    <source>
        <dbReference type="EMBL" id="EKC97375.1"/>
    </source>
</evidence>
<dbReference type="PANTHER" id="PTHR24223">
    <property type="entry name" value="ATP-BINDING CASSETTE SUB-FAMILY C"/>
    <property type="match status" value="1"/>
</dbReference>
<feature type="transmembrane region" description="Helical" evidence="11">
    <location>
        <begin position="20"/>
        <end position="40"/>
    </location>
</feature>
<dbReference type="GO" id="GO:0140359">
    <property type="term" value="F:ABC-type transporter activity"/>
    <property type="evidence" value="ECO:0007669"/>
    <property type="project" value="InterPro"/>
</dbReference>
<dbReference type="FunFam" id="3.40.50.300:FF:000825">
    <property type="entry name" value="ABC bile acid transporter"/>
    <property type="match status" value="1"/>
</dbReference>
<accession>K1V9G2</accession>
<evidence type="ECO:0000256" key="5">
    <source>
        <dbReference type="ARBA" id="ARBA00022741"/>
    </source>
</evidence>
<dbReference type="FunFam" id="1.20.1560.10:FF:000013">
    <property type="entry name" value="ABC transporter C family member 2"/>
    <property type="match status" value="1"/>
</dbReference>
<dbReference type="InterPro" id="IPR050173">
    <property type="entry name" value="ABC_transporter_C-like"/>
</dbReference>
<feature type="transmembrane region" description="Helical" evidence="11">
    <location>
        <begin position="1280"/>
        <end position="1299"/>
    </location>
</feature>
<feature type="transmembrane region" description="Helical" evidence="11">
    <location>
        <begin position="1006"/>
        <end position="1028"/>
    </location>
</feature>
<dbReference type="InterPro" id="IPR011527">
    <property type="entry name" value="ABC1_TM_dom"/>
</dbReference>
<organism evidence="14 15">
    <name type="scientific">Trichosporon asahii var. asahii (strain CBS 8904)</name>
    <name type="common">Yeast</name>
    <dbReference type="NCBI Taxonomy" id="1220162"/>
    <lineage>
        <taxon>Eukaryota</taxon>
        <taxon>Fungi</taxon>
        <taxon>Dikarya</taxon>
        <taxon>Basidiomycota</taxon>
        <taxon>Agaricomycotina</taxon>
        <taxon>Tremellomycetes</taxon>
        <taxon>Trichosporonales</taxon>
        <taxon>Trichosporonaceae</taxon>
        <taxon>Trichosporon</taxon>
    </lineage>
</organism>
<keyword evidence="3 11" id="KW-0812">Transmembrane</keyword>
<evidence type="ECO:0000259" key="13">
    <source>
        <dbReference type="PROSITE" id="PS50929"/>
    </source>
</evidence>
<feature type="transmembrane region" description="Helical" evidence="11">
    <location>
        <begin position="367"/>
        <end position="391"/>
    </location>
</feature>
<feature type="domain" description="ABC transporter" evidence="12">
    <location>
        <begin position="1341"/>
        <end position="1613"/>
    </location>
</feature>
<dbReference type="PROSITE" id="PS50893">
    <property type="entry name" value="ABC_TRANSPORTER_2"/>
    <property type="match status" value="2"/>
</dbReference>
<dbReference type="EMBL" id="AMBO01000412">
    <property type="protein sequence ID" value="EKC97375.1"/>
    <property type="molecule type" value="Genomic_DNA"/>
</dbReference>
<evidence type="ECO:0000256" key="11">
    <source>
        <dbReference type="SAM" id="Phobius"/>
    </source>
</evidence>
<name>K1V9G2_TRIAC</name>
<keyword evidence="5" id="KW-0547">Nucleotide-binding</keyword>
<evidence type="ECO:0000256" key="10">
    <source>
        <dbReference type="SAM" id="MobiDB-lite"/>
    </source>
</evidence>
<dbReference type="Gene3D" id="1.20.1560.10">
    <property type="entry name" value="ABC transporter type 1, transmembrane domain"/>
    <property type="match status" value="2"/>
</dbReference>
<dbReference type="eggNOG" id="KOG0054">
    <property type="taxonomic scope" value="Eukaryota"/>
</dbReference>
<keyword evidence="9" id="KW-0325">Glycoprotein</keyword>
<evidence type="ECO:0000256" key="3">
    <source>
        <dbReference type="ARBA" id="ARBA00022692"/>
    </source>
</evidence>
<feature type="region of interest" description="Disordered" evidence="10">
    <location>
        <begin position="422"/>
        <end position="442"/>
    </location>
</feature>
<dbReference type="PROSITE" id="PS50929">
    <property type="entry name" value="ABC_TM1F"/>
    <property type="match status" value="2"/>
</dbReference>
<dbReference type="SMART" id="SM00382">
    <property type="entry name" value="AAA"/>
    <property type="match status" value="2"/>
</dbReference>
<dbReference type="STRING" id="1220162.K1V9G2"/>
<keyword evidence="6 14" id="KW-0067">ATP-binding</keyword>
<evidence type="ECO:0000256" key="7">
    <source>
        <dbReference type="ARBA" id="ARBA00022989"/>
    </source>
</evidence>
<dbReference type="CDD" id="cd03250">
    <property type="entry name" value="ABCC_MRP_domain1"/>
    <property type="match status" value="1"/>
</dbReference>
<dbReference type="Pfam" id="PF00664">
    <property type="entry name" value="ABC_membrane"/>
    <property type="match status" value="2"/>
</dbReference>
<evidence type="ECO:0000256" key="2">
    <source>
        <dbReference type="ARBA" id="ARBA00022448"/>
    </source>
</evidence>
<feature type="transmembrane region" description="Helical" evidence="11">
    <location>
        <begin position="1163"/>
        <end position="1182"/>
    </location>
</feature>
<feature type="transmembrane region" description="Helical" evidence="11">
    <location>
        <begin position="490"/>
        <end position="509"/>
    </location>
</feature>
<dbReference type="HOGENOM" id="CLU_000604_27_6_1"/>
<keyword evidence="15" id="KW-1185">Reference proteome</keyword>
<feature type="transmembrane region" description="Helical" evidence="11">
    <location>
        <begin position="318"/>
        <end position="342"/>
    </location>
</feature>
<comment type="caution">
    <text evidence="14">The sequence shown here is derived from an EMBL/GenBank/DDBJ whole genome shotgun (WGS) entry which is preliminary data.</text>
</comment>
<feature type="domain" description="ABC transmembrane type-1" evidence="13">
    <location>
        <begin position="1008"/>
        <end position="1303"/>
    </location>
</feature>
<feature type="transmembrane region" description="Helical" evidence="11">
    <location>
        <begin position="1138"/>
        <end position="1157"/>
    </location>
</feature>
<feature type="transmembrane region" description="Helical" evidence="11">
    <location>
        <begin position="170"/>
        <end position="187"/>
    </location>
</feature>